<feature type="compositionally biased region" description="Basic and acidic residues" evidence="1">
    <location>
        <begin position="725"/>
        <end position="735"/>
    </location>
</feature>
<feature type="region of interest" description="Disordered" evidence="1">
    <location>
        <begin position="497"/>
        <end position="522"/>
    </location>
</feature>
<feature type="compositionally biased region" description="Basic and acidic residues" evidence="1">
    <location>
        <begin position="15"/>
        <end position="26"/>
    </location>
</feature>
<dbReference type="PANTHER" id="PTHR24216:SF65">
    <property type="entry name" value="PAXILLIN-LIKE PROTEIN 1"/>
    <property type="match status" value="1"/>
</dbReference>
<dbReference type="Proteomes" id="UP000267145">
    <property type="component" value="Unassembled WGS sequence"/>
</dbReference>
<feature type="compositionally biased region" description="Polar residues" evidence="1">
    <location>
        <begin position="240"/>
        <end position="255"/>
    </location>
</feature>
<keyword evidence="3" id="KW-1185">Reference proteome</keyword>
<evidence type="ECO:0000256" key="1">
    <source>
        <dbReference type="SAM" id="MobiDB-lite"/>
    </source>
</evidence>
<organism evidence="2 3">
    <name type="scientific">Verticillium nonalfalfae</name>
    <dbReference type="NCBI Taxonomy" id="1051616"/>
    <lineage>
        <taxon>Eukaryota</taxon>
        <taxon>Fungi</taxon>
        <taxon>Dikarya</taxon>
        <taxon>Ascomycota</taxon>
        <taxon>Pezizomycotina</taxon>
        <taxon>Sordariomycetes</taxon>
        <taxon>Hypocreomycetidae</taxon>
        <taxon>Glomerellales</taxon>
        <taxon>Plectosphaerellaceae</taxon>
        <taxon>Verticillium</taxon>
    </lineage>
</organism>
<feature type="region of interest" description="Disordered" evidence="1">
    <location>
        <begin position="149"/>
        <end position="169"/>
    </location>
</feature>
<protein>
    <recommendedName>
        <fullName evidence="4">Glycoprotease family protein</fullName>
    </recommendedName>
</protein>
<feature type="region of interest" description="Disordered" evidence="1">
    <location>
        <begin position="202"/>
        <end position="255"/>
    </location>
</feature>
<evidence type="ECO:0000313" key="2">
    <source>
        <dbReference type="EMBL" id="RNJ55298.1"/>
    </source>
</evidence>
<feature type="region of interest" description="Disordered" evidence="1">
    <location>
        <begin position="294"/>
        <end position="483"/>
    </location>
</feature>
<feature type="compositionally biased region" description="Polar residues" evidence="1">
    <location>
        <begin position="149"/>
        <end position="161"/>
    </location>
</feature>
<feature type="compositionally biased region" description="Polar residues" evidence="1">
    <location>
        <begin position="333"/>
        <end position="343"/>
    </location>
</feature>
<accession>A0A3M9Y730</accession>
<dbReference type="STRING" id="1051616.A0A3M9Y730"/>
<evidence type="ECO:0000313" key="3">
    <source>
        <dbReference type="Proteomes" id="UP000267145"/>
    </source>
</evidence>
<dbReference type="EMBL" id="RBVV01000081">
    <property type="protein sequence ID" value="RNJ55298.1"/>
    <property type="molecule type" value="Genomic_DNA"/>
</dbReference>
<dbReference type="GeneID" id="39612508"/>
<feature type="region of interest" description="Disordered" evidence="1">
    <location>
        <begin position="711"/>
        <end position="738"/>
    </location>
</feature>
<sequence length="1036" mass="113282">MATSSSSPRPPAYDEDSRSDGTRDNWEDWEDEEVVTPIMDDEQALIADKAAMPSPLRPSKPTISRASLSRQSVHRLRRLKSRHRQRDQNAKAGIKVVTNMTELRRQHHLANSPHRARGKFVDAAALKALEGEPSSASVGNWNWFSRKNMTKSPQSATTRSPLEQDLSPNDRPIVIGIALPSDLAQRGNGNTDAHAHMLATPLEAPTPHPHLRHPANPQQPGKTPSPMTPSQHRSVWSPDTPDTTSPFQSPRHTSSIYSQATSYGAPIAYDAPPVPAVPETFKRPEVAVAVVLQQKDDDDDEDDGGSPCTLFEEDGNSMAVTASKTNKAKGVSKSPSSAETQTRGWWDTIVTPFTEKTSPLREAQESRFPKGSLSPDSFSKPNAEKIQFAKSIKLDDPPSSTFIPGLPASPKPSPRHDHTPIVRIPTPRRTPSPFLNARTPSPASSSRSGTPRLAEQSEKTMNTPRGLRTPSDQPPPYSPPNKQDAVRYRAVFPTGHPLQSLYPSSPNPASPAINGTMSSRGGISLTDIPLTPAAGTSAMPTRQPGTYLPQEHLTAATGPGQEVERERRRHEKEEVVARKIGGFWRGRGCMPSNGCFGRSGREGRKRRRVCLGVCCGSILLIVLVVVLCVTLIPRGQTAVEVPSIFVNLTDFPPMPTGPLTVIGPDNSAAITGCTQPTTIWSCALPKEEHDSVAPFRPNQPSFFMQIQYNNDTNEPWNIPNGSPPRPDRGRTREPRGGGGLVARARAALMRRQDGQAFNPSPAPPSFEEMYFLGNTTDGIISDDKAGEPTPFYFSILDTVNGTVGSNVLSKRQDFNLPSDFPVDLPEPALNEDGSAAPATFMPKAFQQPIRLYDRGLDTEHYGFYTYFKRSIYLRSVTVLNGTDPSRGGDGESNVPLDEDGGARLSEASFIVTWTQTRFLVQIWTRRENTTQLLSERGRFDTGSGEATDRPGTMPYPITVTMDTHGGQPLEKVVWHWKVDSRQRIDTSDPKLIANNIGFGGTLVNPRARNDTSFGGFDGGDGGCKCEWVNFLDKRSV</sequence>
<comment type="caution">
    <text evidence="2">The sequence shown here is derived from an EMBL/GenBank/DDBJ whole genome shotgun (WGS) entry which is preliminary data.</text>
</comment>
<evidence type="ECO:0008006" key="4">
    <source>
        <dbReference type="Google" id="ProtNLM"/>
    </source>
</evidence>
<proteinExistence type="predicted"/>
<feature type="compositionally biased region" description="Low complexity" evidence="1">
    <location>
        <begin position="421"/>
        <end position="452"/>
    </location>
</feature>
<dbReference type="AlphaFoldDB" id="A0A3M9Y730"/>
<name>A0A3M9Y730_9PEZI</name>
<dbReference type="PANTHER" id="PTHR24216">
    <property type="entry name" value="PAXILLIN-RELATED"/>
    <property type="match status" value="1"/>
</dbReference>
<reference evidence="2 3" key="1">
    <citation type="submission" date="2018-10" db="EMBL/GenBank/DDBJ databases">
        <title>Genome sequence of Verticillium nonalfalfae VnAa140.</title>
        <authorList>
            <person name="Stajich J.E."/>
            <person name="Kasson M.T."/>
        </authorList>
    </citation>
    <scope>NUCLEOTIDE SEQUENCE [LARGE SCALE GENOMIC DNA]</scope>
    <source>
        <strain evidence="2 3">VnAa140</strain>
    </source>
</reference>
<dbReference type="RefSeq" id="XP_028493456.1">
    <property type="nucleotide sequence ID" value="XM_028642902.1"/>
</dbReference>
<feature type="region of interest" description="Disordered" evidence="1">
    <location>
        <begin position="1"/>
        <end position="29"/>
    </location>
</feature>
<feature type="compositionally biased region" description="Basic and acidic residues" evidence="1">
    <location>
        <begin position="358"/>
        <end position="368"/>
    </location>
</feature>
<gene>
    <name evidence="2" type="ORF">D7B24_008819</name>
</gene>